<dbReference type="PANTHER" id="PTHR45752">
    <property type="entry name" value="LEUCINE-RICH REPEAT-CONTAINING"/>
    <property type="match status" value="1"/>
</dbReference>
<dbReference type="InterPro" id="IPR050715">
    <property type="entry name" value="LRR-SigEffector_domain"/>
</dbReference>
<evidence type="ECO:0000256" key="1">
    <source>
        <dbReference type="ARBA" id="ARBA00022614"/>
    </source>
</evidence>
<dbReference type="InterPro" id="IPR045344">
    <property type="entry name" value="C-JID"/>
</dbReference>
<dbReference type="SUPFAM" id="SSF52047">
    <property type="entry name" value="RNI-like"/>
    <property type="match status" value="1"/>
</dbReference>
<dbReference type="Gene3D" id="3.80.10.10">
    <property type="entry name" value="Ribonuclease Inhibitor"/>
    <property type="match status" value="1"/>
</dbReference>
<evidence type="ECO:0000259" key="3">
    <source>
        <dbReference type="Pfam" id="PF20160"/>
    </source>
</evidence>
<dbReference type="AlphaFoldDB" id="A0A9J5YF90"/>
<dbReference type="Pfam" id="PF20160">
    <property type="entry name" value="C-JID"/>
    <property type="match status" value="1"/>
</dbReference>
<gene>
    <name evidence="4" type="ORF">H5410_030135</name>
</gene>
<dbReference type="InterPro" id="IPR032675">
    <property type="entry name" value="LRR_dom_sf"/>
</dbReference>
<evidence type="ECO:0000256" key="2">
    <source>
        <dbReference type="ARBA" id="ARBA00022737"/>
    </source>
</evidence>
<dbReference type="OrthoDB" id="1936883at2759"/>
<evidence type="ECO:0000313" key="4">
    <source>
        <dbReference type="EMBL" id="KAG5598765.1"/>
    </source>
</evidence>
<keyword evidence="1" id="KW-0433">Leucine-rich repeat</keyword>
<keyword evidence="5" id="KW-1185">Reference proteome</keyword>
<dbReference type="PANTHER" id="PTHR45752:SF195">
    <property type="entry name" value="LEUCINE-RICH REPEAT (LRR) FAMILY PROTEIN-RELATED"/>
    <property type="match status" value="1"/>
</dbReference>
<organism evidence="4 5">
    <name type="scientific">Solanum commersonii</name>
    <name type="common">Commerson's wild potato</name>
    <name type="synonym">Commerson's nightshade</name>
    <dbReference type="NCBI Taxonomy" id="4109"/>
    <lineage>
        <taxon>Eukaryota</taxon>
        <taxon>Viridiplantae</taxon>
        <taxon>Streptophyta</taxon>
        <taxon>Embryophyta</taxon>
        <taxon>Tracheophyta</taxon>
        <taxon>Spermatophyta</taxon>
        <taxon>Magnoliopsida</taxon>
        <taxon>eudicotyledons</taxon>
        <taxon>Gunneridae</taxon>
        <taxon>Pentapetalae</taxon>
        <taxon>asterids</taxon>
        <taxon>lamiids</taxon>
        <taxon>Solanales</taxon>
        <taxon>Solanaceae</taxon>
        <taxon>Solanoideae</taxon>
        <taxon>Solaneae</taxon>
        <taxon>Solanum</taxon>
    </lineage>
</organism>
<evidence type="ECO:0000313" key="5">
    <source>
        <dbReference type="Proteomes" id="UP000824120"/>
    </source>
</evidence>
<accession>A0A9J5YF90</accession>
<reference evidence="4 5" key="1">
    <citation type="submission" date="2020-09" db="EMBL/GenBank/DDBJ databases">
        <title>De no assembly of potato wild relative species, Solanum commersonii.</title>
        <authorList>
            <person name="Cho K."/>
        </authorList>
    </citation>
    <scope>NUCLEOTIDE SEQUENCE [LARGE SCALE GENOMIC DNA]</scope>
    <source>
        <strain evidence="4">LZ3.2</strain>
        <tissue evidence="4">Leaf</tissue>
    </source>
</reference>
<feature type="domain" description="C-JID" evidence="3">
    <location>
        <begin position="140"/>
        <end position="243"/>
    </location>
</feature>
<dbReference type="EMBL" id="JACXVP010000006">
    <property type="protein sequence ID" value="KAG5598765.1"/>
    <property type="molecule type" value="Genomic_DNA"/>
</dbReference>
<name>A0A9J5YF90_SOLCO</name>
<keyword evidence="2" id="KW-0677">Repeat</keyword>
<comment type="caution">
    <text evidence="4">The sequence shown here is derived from an EMBL/GenBank/DDBJ whole genome shotgun (WGS) entry which is preliminary data.</text>
</comment>
<dbReference type="Proteomes" id="UP000824120">
    <property type="component" value="Chromosome 6"/>
</dbReference>
<sequence length="247" mass="27929">MTLQAHLTELDLSDMEKLVALPRSIGMLKGLVKLDVLFCSKLGSLTQEIGDLENLVKLDASDTQISQPPSLIIRLNNLIFLSFEGLCIEDGEYFVFPRVNEGLHLLKILNLNFRNIIDGGLPQDIGCLSYLKELHLNWSNENWYVHDNFMGFVVCYCGELINITAHLIPLCDDGMSGITQTLSLFNHSYGYPNIYFFLVPFVGLWDTSTANGKMPNDYGLITLCFFREMKKYGLRLLDKDDTELDGS</sequence>
<proteinExistence type="predicted"/>
<protein>
    <recommendedName>
        <fullName evidence="3">C-JID domain-containing protein</fullName>
    </recommendedName>
</protein>